<dbReference type="Gene3D" id="3.10.450.50">
    <property type="match status" value="1"/>
</dbReference>
<evidence type="ECO:0000313" key="4">
    <source>
        <dbReference type="EMBL" id="KCW59365.1"/>
    </source>
</evidence>
<dbReference type="PANTHER" id="PTHR12419">
    <property type="entry name" value="OTU DOMAIN CONTAINING PROTEIN"/>
    <property type="match status" value="1"/>
</dbReference>
<dbReference type="PROSITE" id="PS50802">
    <property type="entry name" value="OTU"/>
    <property type="match status" value="1"/>
</dbReference>
<sequence length="515" mass="56133">MIHNEYRAQKSNISSISLKLNSIFHGDVPSNSSCAVRNATSSYESLLRRTATSQSASPEGREGDDQGDHRRDERILSSRFQIPLRNTSGSSPPNRSPLSLSSSSSFVSAPSLPFQEEQIELLTGKPMAHTAFISIFFAGRSSLRFESPRLSGVQAPSPGGESLPRSSISGGIDRFSLHSDGAEAAPQVKKQGKQADNTQFRAQLDALGLKIVQVTADGNCFFRALADQLEGNEEEHGKYRSMVVQYILKNRKMFEPFIEDDAPFEEYCKTMDNDGTWAGHMELQAASLVTRSNICIHRNMSPRWYIRKFDQPGARMIHLSYHDEEHYNSVRLKEDTGDGPARPITIKADSNLSSSSRQAKAGSKKSKAGAGKDITDAGSIKLVMAGSGCENIEKVEQTLLQMYGDVDAAIEYLIAEKGIEDFSEEAVRSPCNADASYGNGWSKIPRNKNCPCGSKKKYKSCCRSGTGKVSAISNNQALESRKGRKEKKRGKGGFDTSALSSGSDGGPPDMGVLCI</sequence>
<feature type="compositionally biased region" description="Basic and acidic residues" evidence="2">
    <location>
        <begin position="59"/>
        <end position="76"/>
    </location>
</feature>
<feature type="region of interest" description="Disordered" evidence="2">
    <location>
        <begin position="473"/>
        <end position="511"/>
    </location>
</feature>
<feature type="compositionally biased region" description="Polar residues" evidence="2">
    <location>
        <begin position="78"/>
        <end position="87"/>
    </location>
</feature>
<dbReference type="InterPro" id="IPR038765">
    <property type="entry name" value="Papain-like_cys_pep_sf"/>
</dbReference>
<dbReference type="FunFam" id="3.90.70.80:FF:000009">
    <property type="entry name" value="OTU domain-containing protein 3"/>
    <property type="match status" value="1"/>
</dbReference>
<reference evidence="4" key="1">
    <citation type="submission" date="2013-07" db="EMBL/GenBank/DDBJ databases">
        <title>The genome of Eucalyptus grandis.</title>
        <authorList>
            <person name="Schmutz J."/>
            <person name="Hayes R."/>
            <person name="Myburg A."/>
            <person name="Tuskan G."/>
            <person name="Grattapaglia D."/>
            <person name="Rokhsar D.S."/>
        </authorList>
    </citation>
    <scope>NUCLEOTIDE SEQUENCE</scope>
    <source>
        <tissue evidence="4">Leaf extractions</tissue>
    </source>
</reference>
<dbReference type="InterPro" id="IPR050704">
    <property type="entry name" value="Peptidase_C85-like"/>
</dbReference>
<evidence type="ECO:0000259" key="3">
    <source>
        <dbReference type="PROSITE" id="PS50802"/>
    </source>
</evidence>
<dbReference type="InterPro" id="IPR003323">
    <property type="entry name" value="OTU_dom"/>
</dbReference>
<dbReference type="InterPro" id="IPR004027">
    <property type="entry name" value="SEC_C_motif"/>
</dbReference>
<dbReference type="GO" id="GO:0004843">
    <property type="term" value="F:cysteine-type deubiquitinase activity"/>
    <property type="evidence" value="ECO:0000318"/>
    <property type="project" value="GO_Central"/>
</dbReference>
<feature type="compositionally biased region" description="Basic residues" evidence="2">
    <location>
        <begin position="482"/>
        <end position="491"/>
    </location>
</feature>
<dbReference type="Gene3D" id="3.90.70.80">
    <property type="match status" value="1"/>
</dbReference>
<feature type="compositionally biased region" description="Low complexity" evidence="2">
    <location>
        <begin position="500"/>
        <end position="509"/>
    </location>
</feature>
<dbReference type="CDD" id="cd22771">
    <property type="entry name" value="OTU_plant_OTU7-like"/>
    <property type="match status" value="1"/>
</dbReference>
<dbReference type="FunCoup" id="A0A059B129">
    <property type="interactions" value="1607"/>
</dbReference>
<dbReference type="EMBL" id="KK198760">
    <property type="protein sequence ID" value="KCW59365.1"/>
    <property type="molecule type" value="Genomic_DNA"/>
</dbReference>
<feature type="region of interest" description="Disordered" evidence="2">
    <location>
        <begin position="149"/>
        <end position="168"/>
    </location>
</feature>
<dbReference type="InParanoid" id="A0A059B129"/>
<gene>
    <name evidence="4" type="ORF">EUGRSUZ_H02068</name>
</gene>
<dbReference type="AlphaFoldDB" id="A0A059B129"/>
<comment type="similarity">
    <text evidence="1">Belongs to the peptidase C85 family.</text>
</comment>
<feature type="domain" description="OTU" evidence="3">
    <location>
        <begin position="209"/>
        <end position="333"/>
    </location>
</feature>
<dbReference type="SUPFAM" id="SSF54001">
    <property type="entry name" value="Cysteine proteinases"/>
    <property type="match status" value="1"/>
</dbReference>
<dbReference type="SUPFAM" id="SSF103642">
    <property type="entry name" value="Sec-C motif"/>
    <property type="match status" value="1"/>
</dbReference>
<evidence type="ECO:0000256" key="2">
    <source>
        <dbReference type="SAM" id="MobiDB-lite"/>
    </source>
</evidence>
<dbReference type="PANTHER" id="PTHR12419:SF7">
    <property type="entry name" value="OTU DOMAIN-CONTAINING PROTEIN 3"/>
    <property type="match status" value="1"/>
</dbReference>
<dbReference type="Pfam" id="PF02810">
    <property type="entry name" value="SEC-C"/>
    <property type="match status" value="1"/>
</dbReference>
<feature type="compositionally biased region" description="Polar residues" evidence="2">
    <location>
        <begin position="45"/>
        <end position="57"/>
    </location>
</feature>
<proteinExistence type="inferred from homology"/>
<dbReference type="Gramene" id="KCW59365">
    <property type="protein sequence ID" value="KCW59365"/>
    <property type="gene ID" value="EUGRSUZ_H02068"/>
</dbReference>
<feature type="region of interest" description="Disordered" evidence="2">
    <location>
        <begin position="45"/>
        <end position="102"/>
    </location>
</feature>
<accession>A0A059B129</accession>
<protein>
    <recommendedName>
        <fullName evidence="3">OTU domain-containing protein</fullName>
    </recommendedName>
</protein>
<feature type="region of interest" description="Disordered" evidence="2">
    <location>
        <begin position="333"/>
        <end position="371"/>
    </location>
</feature>
<feature type="compositionally biased region" description="Low complexity" evidence="2">
    <location>
        <begin position="88"/>
        <end position="102"/>
    </location>
</feature>
<name>A0A059B129_EUCGR</name>
<dbReference type="Pfam" id="PF02338">
    <property type="entry name" value="OTU"/>
    <property type="match status" value="1"/>
</dbReference>
<evidence type="ECO:0000256" key="1">
    <source>
        <dbReference type="ARBA" id="ARBA00010407"/>
    </source>
</evidence>
<organism evidence="4">
    <name type="scientific">Eucalyptus grandis</name>
    <name type="common">Flooded gum</name>
    <dbReference type="NCBI Taxonomy" id="71139"/>
    <lineage>
        <taxon>Eukaryota</taxon>
        <taxon>Viridiplantae</taxon>
        <taxon>Streptophyta</taxon>
        <taxon>Embryophyta</taxon>
        <taxon>Tracheophyta</taxon>
        <taxon>Spermatophyta</taxon>
        <taxon>Magnoliopsida</taxon>
        <taxon>eudicotyledons</taxon>
        <taxon>Gunneridae</taxon>
        <taxon>Pentapetalae</taxon>
        <taxon>rosids</taxon>
        <taxon>malvids</taxon>
        <taxon>Myrtales</taxon>
        <taxon>Myrtaceae</taxon>
        <taxon>Myrtoideae</taxon>
        <taxon>Eucalypteae</taxon>
        <taxon>Eucalyptus</taxon>
    </lineage>
</organism>